<accession>A0A7J9PTH9</accession>
<dbReference type="InterPro" id="IPR027417">
    <property type="entry name" value="P-loop_NTPase"/>
</dbReference>
<dbReference type="RefSeq" id="WP_181508021.1">
    <property type="nucleotide sequence ID" value="NZ_JACDUP010000002.1"/>
</dbReference>
<dbReference type="EMBL" id="JACDUP010000002">
    <property type="protein sequence ID" value="MBA2868877.1"/>
    <property type="molecule type" value="Genomic_DNA"/>
</dbReference>
<dbReference type="InterPro" id="IPR052754">
    <property type="entry name" value="NTPase_KAP_P-loop"/>
</dbReference>
<dbReference type="PANTHER" id="PTHR22674:SF6">
    <property type="entry name" value="NTPASE KAP FAMILY P-LOOP DOMAIN-CONTAINING PROTEIN 1"/>
    <property type="match status" value="1"/>
</dbReference>
<reference evidence="2 3" key="1">
    <citation type="submission" date="2020-07" db="EMBL/GenBank/DDBJ databases">
        <title>Genomic Encyclopedia of Type Strains, Phase IV (KMG-V): Genome sequencing to study the core and pangenomes of soil and plant-associated prokaryotes.</title>
        <authorList>
            <person name="Whitman W."/>
        </authorList>
    </citation>
    <scope>NUCLEOTIDE SEQUENCE [LARGE SCALE GENOMIC DNA]</scope>
    <source>
        <strain evidence="2 3">C14</strain>
    </source>
</reference>
<dbReference type="InterPro" id="IPR011646">
    <property type="entry name" value="KAP_P-loop"/>
</dbReference>
<dbReference type="PANTHER" id="PTHR22674">
    <property type="entry name" value="NTPASE, KAP FAMILY P-LOOP DOMAIN-CONTAINING 1"/>
    <property type="match status" value="1"/>
</dbReference>
<proteinExistence type="predicted"/>
<dbReference type="AlphaFoldDB" id="A0A7J9PTH9"/>
<comment type="caution">
    <text evidence="2">The sequence shown here is derived from an EMBL/GenBank/DDBJ whole genome shotgun (WGS) entry which is preliminary data.</text>
</comment>
<feature type="domain" description="KAP NTPase" evidence="1">
    <location>
        <begin position="25"/>
        <end position="317"/>
    </location>
</feature>
<protein>
    <submittedName>
        <fullName evidence="2">Putative KAP-like P-loop ATPase</fullName>
    </submittedName>
</protein>
<organism evidence="2 3">
    <name type="scientific">Methanococcus maripaludis</name>
    <name type="common">Methanococcus deltae</name>
    <dbReference type="NCBI Taxonomy" id="39152"/>
    <lineage>
        <taxon>Archaea</taxon>
        <taxon>Methanobacteriati</taxon>
        <taxon>Methanobacteriota</taxon>
        <taxon>Methanomada group</taxon>
        <taxon>Methanococci</taxon>
        <taxon>Methanococcales</taxon>
        <taxon>Methanococcaceae</taxon>
        <taxon>Methanococcus</taxon>
    </lineage>
</organism>
<dbReference type="Pfam" id="PF07693">
    <property type="entry name" value="KAP_NTPase"/>
    <property type="match status" value="1"/>
</dbReference>
<evidence type="ECO:0000259" key="1">
    <source>
        <dbReference type="Pfam" id="PF07693"/>
    </source>
</evidence>
<evidence type="ECO:0000313" key="3">
    <source>
        <dbReference type="Proteomes" id="UP000571751"/>
    </source>
</evidence>
<dbReference type="Proteomes" id="UP000571751">
    <property type="component" value="Unassembled WGS sequence"/>
</dbReference>
<evidence type="ECO:0000313" key="2">
    <source>
        <dbReference type="EMBL" id="MBA2868877.1"/>
    </source>
</evidence>
<sequence length="699" mass="82495">MRKILGNPHGALSDSIAKEDKLDRKEFHENLGNLLLHYENENNDGLVIGLYGEWGSGKSTIIDMTKKYVNTQMDELKGYDKPVIFIDYNPWYFSDHDLLISKFFEKLSKELGRKERSEIFGNASELLDKLSKVSTPLKFIPAVSEFAKCSGEMVNSFKELFGKISEEYMGDFEGIKNEINDILKLQDQKIVVVIDDIDRLNSAEVRQIFQLAKCLADFKNVIYILSFDQKIVSKALDKSQDGYGEQYLEKIIQLPIKVPLAHKSALKRMIDEGILNITEIDFKTTYGKEYWDAYVKSFYYLVNNVRDVKRFLNVLRINWNLVKEKDINPLDFVTITSIQVFIPKLYELIKNKKIEFVGHAITEYEIITPRNLTQEHSLTSDPRYQNYCRDYFWQIIPNMLNNYDKYDVYDLLDILFPVVGLNKKSVPYDPQWSINKKICSEDNFENYFMFGNSKFQVPDNYLELLISKKFSKEEFIELIQNFNLENKLIWYLSKLDRYIEKIPSETVTDVIEALLDIELYANLNDIGQISDKIDSYIMTLVNKHDVSECEIGLILDNSHSVCTVSKLHEKIDLKEQFKVYLGDNKYSYIPYYNYFVDVDNYAKAEVIFNYLVDKKSYTSLIYFLYHVEYYEDIFRKIVEKLDVPTLDWVFKRVKSQEIPPEIRERFTENIRMILKYPEQYNYDIKVKKLMEHFIYENIG</sequence>
<name>A0A7J9PTH9_METMI</name>
<dbReference type="SUPFAM" id="SSF52540">
    <property type="entry name" value="P-loop containing nucleoside triphosphate hydrolases"/>
    <property type="match status" value="1"/>
</dbReference>
<dbReference type="Gene3D" id="3.40.50.300">
    <property type="entry name" value="P-loop containing nucleotide triphosphate hydrolases"/>
    <property type="match status" value="1"/>
</dbReference>
<gene>
    <name evidence="2" type="ORF">HNP95_001056</name>
</gene>